<evidence type="ECO:0000313" key="5">
    <source>
        <dbReference type="Proteomes" id="UP001182556"/>
    </source>
</evidence>
<dbReference type="AlphaFoldDB" id="A0AAD9D1H5"/>
<sequence>MRLPLALCLAALGIIDSVLAASSSTRNTHRPDALPPEPSSSDELSRRAKTAANITVPLPPSRAPSSPPSPVPTSMDLSISYALSDSCLLYLTTVLSSTTLQSCLPLSLLLTTSTSYASLLSASLAQGDLTKINQLVAYTASPSPGTDTCDKYFAGVLSALDAKGNCAGDLAQAKAVALDAQLGVGNYKLIREASTITNPDTGKYCYLEALASTAPDDLYLWSLPSGTPLPGTSKPTCSKCSSLLLNHYSESLDATTTLNGTILQNAINVVNAQCGASFAALSTTSKSGAARRDWVDWRLMLGIVLAGGWSLV</sequence>
<feature type="region of interest" description="Disordered" evidence="1">
    <location>
        <begin position="25"/>
        <end position="47"/>
    </location>
</feature>
<name>A0AAD9D1H5_PAPLA</name>
<evidence type="ECO:0000259" key="3">
    <source>
        <dbReference type="Pfam" id="PF24855"/>
    </source>
</evidence>
<feature type="domain" description="DUF7729" evidence="3">
    <location>
        <begin position="71"/>
        <end position="280"/>
    </location>
</feature>
<evidence type="ECO:0000256" key="1">
    <source>
        <dbReference type="SAM" id="MobiDB-lite"/>
    </source>
</evidence>
<evidence type="ECO:0000256" key="2">
    <source>
        <dbReference type="SAM" id="SignalP"/>
    </source>
</evidence>
<dbReference type="PANTHER" id="PTHR39460">
    <property type="entry name" value="EXPRESSED PROTEIN"/>
    <property type="match status" value="1"/>
</dbReference>
<feature type="signal peptide" evidence="2">
    <location>
        <begin position="1"/>
        <end position="20"/>
    </location>
</feature>
<reference evidence="4" key="1">
    <citation type="submission" date="2023-02" db="EMBL/GenBank/DDBJ databases">
        <title>Identification and recombinant expression of a fungal hydrolase from Papiliotrema laurentii that hydrolyzes apple cutin and clears colloidal polyester polyurethane.</title>
        <authorList>
            <consortium name="DOE Joint Genome Institute"/>
            <person name="Roman V.A."/>
            <person name="Bojanowski C."/>
            <person name="Crable B.R."/>
            <person name="Wagner D.N."/>
            <person name="Hung C.S."/>
            <person name="Nadeau L.J."/>
            <person name="Schratz L."/>
            <person name="Haridas S."/>
            <person name="Pangilinan J."/>
            <person name="Lipzen A."/>
            <person name="Na H."/>
            <person name="Yan M."/>
            <person name="Ng V."/>
            <person name="Grigoriev I.V."/>
            <person name="Spatafora J.W."/>
            <person name="Barlow D."/>
            <person name="Biffinger J."/>
            <person name="Kelley-Loughnane N."/>
            <person name="Varaljay V.A."/>
            <person name="Crookes-Goodson W.J."/>
        </authorList>
    </citation>
    <scope>NUCLEOTIDE SEQUENCE</scope>
    <source>
        <strain evidence="4">5307AH</strain>
    </source>
</reference>
<dbReference type="Proteomes" id="UP001182556">
    <property type="component" value="Unassembled WGS sequence"/>
</dbReference>
<dbReference type="InterPro" id="IPR056146">
    <property type="entry name" value="DUF7729"/>
</dbReference>
<accession>A0AAD9D1H5</accession>
<feature type="chain" id="PRO_5042288892" description="DUF7729 domain-containing protein" evidence="2">
    <location>
        <begin position="21"/>
        <end position="312"/>
    </location>
</feature>
<comment type="caution">
    <text evidence="4">The sequence shown here is derived from an EMBL/GenBank/DDBJ whole genome shotgun (WGS) entry which is preliminary data.</text>
</comment>
<dbReference type="PANTHER" id="PTHR39460:SF1">
    <property type="entry name" value="C6 TRANSCRIPTION FACTOR"/>
    <property type="match status" value="1"/>
</dbReference>
<organism evidence="4 5">
    <name type="scientific">Papiliotrema laurentii</name>
    <name type="common">Cryptococcus laurentii</name>
    <dbReference type="NCBI Taxonomy" id="5418"/>
    <lineage>
        <taxon>Eukaryota</taxon>
        <taxon>Fungi</taxon>
        <taxon>Dikarya</taxon>
        <taxon>Basidiomycota</taxon>
        <taxon>Agaricomycotina</taxon>
        <taxon>Tremellomycetes</taxon>
        <taxon>Tremellales</taxon>
        <taxon>Rhynchogastremaceae</taxon>
        <taxon>Papiliotrema</taxon>
    </lineage>
</organism>
<dbReference type="EMBL" id="JAODAN010000005">
    <property type="protein sequence ID" value="KAK1924318.1"/>
    <property type="molecule type" value="Genomic_DNA"/>
</dbReference>
<protein>
    <recommendedName>
        <fullName evidence="3">DUF7729 domain-containing protein</fullName>
    </recommendedName>
</protein>
<proteinExistence type="predicted"/>
<gene>
    <name evidence="4" type="ORF">DB88DRAFT_546339</name>
</gene>
<dbReference type="Pfam" id="PF24855">
    <property type="entry name" value="DUF7729"/>
    <property type="match status" value="1"/>
</dbReference>
<keyword evidence="5" id="KW-1185">Reference proteome</keyword>
<evidence type="ECO:0000313" key="4">
    <source>
        <dbReference type="EMBL" id="KAK1924318.1"/>
    </source>
</evidence>
<keyword evidence="2" id="KW-0732">Signal</keyword>